<name>A0ABR2C8T9_9ROSI</name>
<protein>
    <submittedName>
        <fullName evidence="1">Uncharacterized protein</fullName>
    </submittedName>
</protein>
<proteinExistence type="predicted"/>
<evidence type="ECO:0000313" key="1">
    <source>
        <dbReference type="EMBL" id="KAK8515820.1"/>
    </source>
</evidence>
<organism evidence="1 2">
    <name type="scientific">Hibiscus sabdariffa</name>
    <name type="common">roselle</name>
    <dbReference type="NCBI Taxonomy" id="183260"/>
    <lineage>
        <taxon>Eukaryota</taxon>
        <taxon>Viridiplantae</taxon>
        <taxon>Streptophyta</taxon>
        <taxon>Embryophyta</taxon>
        <taxon>Tracheophyta</taxon>
        <taxon>Spermatophyta</taxon>
        <taxon>Magnoliopsida</taxon>
        <taxon>eudicotyledons</taxon>
        <taxon>Gunneridae</taxon>
        <taxon>Pentapetalae</taxon>
        <taxon>rosids</taxon>
        <taxon>malvids</taxon>
        <taxon>Malvales</taxon>
        <taxon>Malvaceae</taxon>
        <taxon>Malvoideae</taxon>
        <taxon>Hibiscus</taxon>
    </lineage>
</organism>
<dbReference type="EMBL" id="JBBPBM010000062">
    <property type="protein sequence ID" value="KAK8515820.1"/>
    <property type="molecule type" value="Genomic_DNA"/>
</dbReference>
<comment type="caution">
    <text evidence="1">The sequence shown here is derived from an EMBL/GenBank/DDBJ whole genome shotgun (WGS) entry which is preliminary data.</text>
</comment>
<sequence length="94" mass="10403">MGSYLSTSLTELRNSRLRALIKLLSSSYWVNASAITLCTIPTEGNRLDSFTWSARPSQALLAFGFEFVQVQSDYSKAISEIKASEVHRSLSALI</sequence>
<keyword evidence="2" id="KW-1185">Reference proteome</keyword>
<evidence type="ECO:0000313" key="2">
    <source>
        <dbReference type="Proteomes" id="UP001472677"/>
    </source>
</evidence>
<reference evidence="1 2" key="1">
    <citation type="journal article" date="2024" name="G3 (Bethesda)">
        <title>Genome assembly of Hibiscus sabdariffa L. provides insights into metabolisms of medicinal natural products.</title>
        <authorList>
            <person name="Kim T."/>
        </authorList>
    </citation>
    <scope>NUCLEOTIDE SEQUENCE [LARGE SCALE GENOMIC DNA]</scope>
    <source>
        <strain evidence="1">TK-2024</strain>
        <tissue evidence="1">Old leaves</tissue>
    </source>
</reference>
<gene>
    <name evidence="1" type="ORF">V6N12_016126</name>
</gene>
<dbReference type="Proteomes" id="UP001472677">
    <property type="component" value="Unassembled WGS sequence"/>
</dbReference>
<accession>A0ABR2C8T9</accession>